<dbReference type="AlphaFoldDB" id="A0A512DGA6"/>
<keyword evidence="3" id="KW-1185">Reference proteome</keyword>
<accession>A0A512DGA6</accession>
<evidence type="ECO:0000313" key="2">
    <source>
        <dbReference type="EMBL" id="GEO35220.1"/>
    </source>
</evidence>
<gene>
    <name evidence="2" type="ORF">CAE01nite_29450</name>
</gene>
<organism evidence="2 3">
    <name type="scientific">Cellulomonas aerilata</name>
    <dbReference type="NCBI Taxonomy" id="515326"/>
    <lineage>
        <taxon>Bacteria</taxon>
        <taxon>Bacillati</taxon>
        <taxon>Actinomycetota</taxon>
        <taxon>Actinomycetes</taxon>
        <taxon>Micrococcales</taxon>
        <taxon>Cellulomonadaceae</taxon>
        <taxon>Cellulomonas</taxon>
    </lineage>
</organism>
<protein>
    <recommendedName>
        <fullName evidence="4">Calcineurin-like phosphoesterase domain-containing protein</fullName>
    </recommendedName>
</protein>
<sequence>MPSARHSLAVVAAVVITLVGGTSAHAVDDRTAAQRSARPLTIAVVGDVPYGIEQEASVGSLVDAINHDTHVRLALHVGDIKSGSTTCTDERFAAALAMFRDFKDPVVYTPGDNEWTDCHRVNNGAYQPLERLDAVRRTFFAEPGELLGRRPARAEHQAQLVENVRILESRVAVATLHVVGSDNGLAPWSGLGLSTPTAEQTAEVQARVAATVAWVDETFDAAQEARLRGVVLAMQADTWFPQPTSGQQEIVDRIAARTASFDGEVLLLQGDSHVYLADNPLGLDNFTRIVVHGETLPFEYLRLTVNPVRGPLFTWERVPVAG</sequence>
<dbReference type="InterPro" id="IPR029052">
    <property type="entry name" value="Metallo-depent_PP-like"/>
</dbReference>
<dbReference type="SUPFAM" id="SSF56300">
    <property type="entry name" value="Metallo-dependent phosphatases"/>
    <property type="match status" value="1"/>
</dbReference>
<name>A0A512DGA6_9CELL</name>
<reference evidence="2 3" key="1">
    <citation type="submission" date="2019-07" db="EMBL/GenBank/DDBJ databases">
        <title>Whole genome shotgun sequence of Cellulomonas aerilata NBRC 106308.</title>
        <authorList>
            <person name="Hosoyama A."/>
            <person name="Uohara A."/>
            <person name="Ohji S."/>
            <person name="Ichikawa N."/>
        </authorList>
    </citation>
    <scope>NUCLEOTIDE SEQUENCE [LARGE SCALE GENOMIC DNA]</scope>
    <source>
        <strain evidence="2 3">NBRC 106308</strain>
    </source>
</reference>
<keyword evidence="1" id="KW-0732">Signal</keyword>
<dbReference type="Proteomes" id="UP000321181">
    <property type="component" value="Unassembled WGS sequence"/>
</dbReference>
<proteinExistence type="predicted"/>
<feature type="chain" id="PRO_5022161539" description="Calcineurin-like phosphoesterase domain-containing protein" evidence="1">
    <location>
        <begin position="27"/>
        <end position="322"/>
    </location>
</feature>
<dbReference type="RefSeq" id="WP_222595946.1">
    <property type="nucleotide sequence ID" value="NZ_BAAARM010000005.1"/>
</dbReference>
<comment type="caution">
    <text evidence="2">The sequence shown here is derived from an EMBL/GenBank/DDBJ whole genome shotgun (WGS) entry which is preliminary data.</text>
</comment>
<evidence type="ECO:0008006" key="4">
    <source>
        <dbReference type="Google" id="ProtNLM"/>
    </source>
</evidence>
<evidence type="ECO:0000256" key="1">
    <source>
        <dbReference type="SAM" id="SignalP"/>
    </source>
</evidence>
<evidence type="ECO:0000313" key="3">
    <source>
        <dbReference type="Proteomes" id="UP000321181"/>
    </source>
</evidence>
<dbReference type="EMBL" id="BJYY01000018">
    <property type="protein sequence ID" value="GEO35220.1"/>
    <property type="molecule type" value="Genomic_DNA"/>
</dbReference>
<feature type="signal peptide" evidence="1">
    <location>
        <begin position="1"/>
        <end position="26"/>
    </location>
</feature>